<protein>
    <recommendedName>
        <fullName evidence="4">DUF4134 domain-containing protein</fullName>
    </recommendedName>
</protein>
<sequence length="101" mass="10781">MKNFFKKNVKVIAATALAAVVTISMSFKAQEIVDVKSQETTAIAKNQAQEIKKGFPPTVAVVFGLAALTCKAAFGGYSDNNNEIANNNILNAEIAKVSQFD</sequence>
<comment type="caution">
    <text evidence="2">The sequence shown here is derived from an EMBL/GenBank/DDBJ whole genome shotgun (WGS) entry which is preliminary data.</text>
</comment>
<name>A0A3M7TGI2_9FLAO</name>
<dbReference type="EMBL" id="QWIU01000002">
    <property type="protein sequence ID" value="RNA62615.1"/>
    <property type="molecule type" value="Genomic_DNA"/>
</dbReference>
<feature type="chain" id="PRO_5017927822" description="DUF4134 domain-containing protein" evidence="1">
    <location>
        <begin position="30"/>
        <end position="101"/>
    </location>
</feature>
<proteinExistence type="predicted"/>
<evidence type="ECO:0000256" key="1">
    <source>
        <dbReference type="SAM" id="SignalP"/>
    </source>
</evidence>
<feature type="signal peptide" evidence="1">
    <location>
        <begin position="1"/>
        <end position="29"/>
    </location>
</feature>
<dbReference type="AlphaFoldDB" id="A0A3M7TGI2"/>
<keyword evidence="1" id="KW-0732">Signal</keyword>
<evidence type="ECO:0000313" key="2">
    <source>
        <dbReference type="EMBL" id="RNA62615.1"/>
    </source>
</evidence>
<organism evidence="2 3">
    <name type="scientific">Chryseobacterium nematophagum</name>
    <dbReference type="NCBI Taxonomy" id="2305228"/>
    <lineage>
        <taxon>Bacteria</taxon>
        <taxon>Pseudomonadati</taxon>
        <taxon>Bacteroidota</taxon>
        <taxon>Flavobacteriia</taxon>
        <taxon>Flavobacteriales</taxon>
        <taxon>Weeksellaceae</taxon>
        <taxon>Chryseobacterium group</taxon>
        <taxon>Chryseobacterium</taxon>
    </lineage>
</organism>
<reference evidence="2 3" key="1">
    <citation type="submission" date="2018-08" db="EMBL/GenBank/DDBJ databases">
        <title>Chryseobacterium nematophagum: a novel matrix digesting pathogen of nematodes.</title>
        <authorList>
            <person name="Page A."/>
            <person name="Roberts M."/>
            <person name="Felix M.-A."/>
            <person name="Weir W."/>
        </authorList>
    </citation>
    <scope>NUCLEOTIDE SEQUENCE [LARGE SCALE GENOMIC DNA]</scope>
    <source>
        <strain evidence="2 3">JUb129</strain>
    </source>
</reference>
<dbReference type="RefSeq" id="WP_122636669.1">
    <property type="nucleotide sequence ID" value="NZ_QWIU01000002.1"/>
</dbReference>
<evidence type="ECO:0000313" key="3">
    <source>
        <dbReference type="Proteomes" id="UP000278775"/>
    </source>
</evidence>
<accession>A0A3M7TGI2</accession>
<dbReference type="Proteomes" id="UP000278775">
    <property type="component" value="Unassembled WGS sequence"/>
</dbReference>
<evidence type="ECO:0008006" key="4">
    <source>
        <dbReference type="Google" id="ProtNLM"/>
    </source>
</evidence>
<gene>
    <name evidence="2" type="ORF">D1631_12065</name>
</gene>